<evidence type="ECO:0000256" key="1">
    <source>
        <dbReference type="ARBA" id="ARBA00009381"/>
    </source>
</evidence>
<keyword evidence="2" id="KW-0808">Transferase</keyword>
<keyword evidence="3" id="KW-0378">Hydrolase</keyword>
<dbReference type="InterPro" id="IPR043138">
    <property type="entry name" value="GGT_lsub"/>
</dbReference>
<dbReference type="Gene3D" id="3.60.20.40">
    <property type="match status" value="1"/>
</dbReference>
<gene>
    <name evidence="5" type="ORF">ENI96_03835</name>
</gene>
<name>A0A831RHX1_9GAMM</name>
<dbReference type="Proteomes" id="UP000886251">
    <property type="component" value="Unassembled WGS sequence"/>
</dbReference>
<evidence type="ECO:0000256" key="3">
    <source>
        <dbReference type="ARBA" id="ARBA00022801"/>
    </source>
</evidence>
<dbReference type="PANTHER" id="PTHR43199">
    <property type="entry name" value="GLUTATHIONE HYDROLASE"/>
    <property type="match status" value="1"/>
</dbReference>
<dbReference type="GO" id="GO:0016740">
    <property type="term" value="F:transferase activity"/>
    <property type="evidence" value="ECO:0007669"/>
    <property type="project" value="UniProtKB-KW"/>
</dbReference>
<keyword evidence="4" id="KW-0865">Zymogen</keyword>
<proteinExistence type="inferred from homology"/>
<dbReference type="AlphaFoldDB" id="A0A831RHX1"/>
<dbReference type="Gene3D" id="1.10.246.130">
    <property type="match status" value="1"/>
</dbReference>
<dbReference type="SUPFAM" id="SSF56235">
    <property type="entry name" value="N-terminal nucleophile aminohydrolases (Ntn hydrolases)"/>
    <property type="match status" value="1"/>
</dbReference>
<dbReference type="InterPro" id="IPR051792">
    <property type="entry name" value="GGT_bact"/>
</dbReference>
<dbReference type="PRINTS" id="PR01210">
    <property type="entry name" value="GGTRANSPTASE"/>
</dbReference>
<dbReference type="PANTHER" id="PTHR43199:SF1">
    <property type="entry name" value="GLUTATHIONE HYDROLASE PROENZYME"/>
    <property type="match status" value="1"/>
</dbReference>
<dbReference type="InterPro" id="IPR029055">
    <property type="entry name" value="Ntn_hydrolases_N"/>
</dbReference>
<dbReference type="InterPro" id="IPR043137">
    <property type="entry name" value="GGT_ssub_C"/>
</dbReference>
<dbReference type="GO" id="GO:0016787">
    <property type="term" value="F:hydrolase activity"/>
    <property type="evidence" value="ECO:0007669"/>
    <property type="project" value="UniProtKB-KW"/>
</dbReference>
<evidence type="ECO:0000256" key="4">
    <source>
        <dbReference type="ARBA" id="ARBA00023145"/>
    </source>
</evidence>
<organism evidence="5">
    <name type="scientific">Sedimenticola thiotaurini</name>
    <dbReference type="NCBI Taxonomy" id="1543721"/>
    <lineage>
        <taxon>Bacteria</taxon>
        <taxon>Pseudomonadati</taxon>
        <taxon>Pseudomonadota</taxon>
        <taxon>Gammaproteobacteria</taxon>
        <taxon>Chromatiales</taxon>
        <taxon>Sedimenticolaceae</taxon>
        <taxon>Sedimenticola</taxon>
    </lineage>
</organism>
<accession>A0A831RHX1</accession>
<comment type="caution">
    <text evidence="5">The sequence shown here is derived from an EMBL/GenBank/DDBJ whole genome shotgun (WGS) entry which is preliminary data.</text>
</comment>
<sequence length="517" mass="56305">MFVKGITAAGHSATAQAAADILQAGGNAFDAVLAALFASCVAEPVLASLGGGGFLLARPHGGRPVLYDFFTQTPGRKRPAGQVDFYPIVADFGTAQQEFHIGMGSIATPGVVRGLFRIHRDLCRLPLRSIVEPALDLARAGVPVNPFQHYIAEIVSPILLSTPAALALHRSPGGTGLAAPGERVPQPQMADAFDALTREGEGLFYQGEIGRRLVDDCDTGGGHLRMQDLEGYRVRIREPLHRRYHGFELFTNPPPSIGGTLIAFTLALLEQESAGGMSADSAMHLAQVADAQRLTQRMRRDQRVEQDLDERTAERLLGHALVQQYRRQTRDRHRFARGTTQISIADRAGNLASMTLSNGEGSGYVIPETGIMMNNMLGEEDINPHGFHHWPENRRIASMMSPTLLLADDGRAWATGSGGSNRIRSAILQVLLNLVDFDMDIEQAVEHPRIHYENGLLNIESGFPNETLEELFRLFPEHRLWPEKNLFFGGAHTVSIDTHGTLSGQGDSRRGGVAVTV</sequence>
<evidence type="ECO:0000256" key="2">
    <source>
        <dbReference type="ARBA" id="ARBA00022679"/>
    </source>
</evidence>
<comment type="similarity">
    <text evidence="1">Belongs to the gamma-glutamyltransferase family.</text>
</comment>
<dbReference type="Pfam" id="PF01019">
    <property type="entry name" value="G_glu_transpept"/>
    <property type="match status" value="1"/>
</dbReference>
<reference evidence="5" key="1">
    <citation type="journal article" date="2020" name="mSystems">
        <title>Genome- and Community-Level Interaction Insights into Carbon Utilization and Element Cycling Functions of Hydrothermarchaeota in Hydrothermal Sediment.</title>
        <authorList>
            <person name="Zhou Z."/>
            <person name="Liu Y."/>
            <person name="Xu W."/>
            <person name="Pan J."/>
            <person name="Luo Z.H."/>
            <person name="Li M."/>
        </authorList>
    </citation>
    <scope>NUCLEOTIDE SEQUENCE [LARGE SCALE GENOMIC DNA]</scope>
    <source>
        <strain evidence="5">HyVt-443</strain>
    </source>
</reference>
<protein>
    <submittedName>
        <fullName evidence="5">Gamma-glutamyltransferase</fullName>
    </submittedName>
</protein>
<evidence type="ECO:0000313" key="5">
    <source>
        <dbReference type="EMBL" id="HEB95547.1"/>
    </source>
</evidence>
<dbReference type="EMBL" id="DRKP01000047">
    <property type="protein sequence ID" value="HEB95547.1"/>
    <property type="molecule type" value="Genomic_DNA"/>
</dbReference>